<organism evidence="17 18">
    <name type="scientific">Candidatus Nitrospira neomarina</name>
    <dbReference type="NCBI Taxonomy" id="3020899"/>
    <lineage>
        <taxon>Bacteria</taxon>
        <taxon>Pseudomonadati</taxon>
        <taxon>Nitrospirota</taxon>
        <taxon>Nitrospiria</taxon>
        <taxon>Nitrospirales</taxon>
        <taxon>Nitrospiraceae</taxon>
        <taxon>Nitrospira</taxon>
    </lineage>
</organism>
<dbReference type="EC" id="6.1.1.11" evidence="12"/>
<feature type="binding site" evidence="12 13">
    <location>
        <position position="284"/>
    </location>
    <ligand>
        <name>L-serine</name>
        <dbReference type="ChEBI" id="CHEBI:33384"/>
    </ligand>
</feature>
<evidence type="ECO:0000256" key="4">
    <source>
        <dbReference type="ARBA" id="ARBA00022490"/>
    </source>
</evidence>
<gene>
    <name evidence="12 17" type="primary">serS</name>
    <name evidence="17" type="ORF">PQG83_05230</name>
</gene>
<dbReference type="NCBIfam" id="TIGR00414">
    <property type="entry name" value="serS"/>
    <property type="match status" value="1"/>
</dbReference>
<evidence type="ECO:0000313" key="17">
    <source>
        <dbReference type="EMBL" id="WNM63158.1"/>
    </source>
</evidence>
<dbReference type="KEGG" id="nneo:PQG83_05230"/>
<reference evidence="17 18" key="1">
    <citation type="submission" date="2023-01" db="EMBL/GenBank/DDBJ databases">
        <title>Cultivation and genomic characterization of new, ubiquitous marine nitrite-oxidizing bacteria from the Nitrospirales.</title>
        <authorList>
            <person name="Mueller A.J."/>
            <person name="Daebeler A."/>
            <person name="Herbold C.W."/>
            <person name="Kirkegaard R.H."/>
            <person name="Daims H."/>
        </authorList>
    </citation>
    <scope>NUCLEOTIDE SEQUENCE [LARGE SCALE GENOMIC DNA]</scope>
    <source>
        <strain evidence="17 18">DK</strain>
    </source>
</reference>
<comment type="subunit">
    <text evidence="12">Homodimer. The tRNA molecule binds across the dimer.</text>
</comment>
<evidence type="ECO:0000256" key="8">
    <source>
        <dbReference type="ARBA" id="ARBA00022917"/>
    </source>
</evidence>
<dbReference type="Gene3D" id="3.30.930.10">
    <property type="entry name" value="Bira Bifunctional Protein, Domain 2"/>
    <property type="match status" value="1"/>
</dbReference>
<name>A0AA96GKY4_9BACT</name>
<keyword evidence="7 12" id="KW-0067">ATP-binding</keyword>
<evidence type="ECO:0000256" key="1">
    <source>
        <dbReference type="ARBA" id="ARBA00004496"/>
    </source>
</evidence>
<evidence type="ECO:0000256" key="9">
    <source>
        <dbReference type="ARBA" id="ARBA00023146"/>
    </source>
</evidence>
<feature type="binding site" evidence="13">
    <location>
        <position position="261"/>
    </location>
    <ligand>
        <name>L-serine</name>
        <dbReference type="ChEBI" id="CHEBI:33384"/>
    </ligand>
</feature>
<dbReference type="PANTHER" id="PTHR43697:SF1">
    <property type="entry name" value="SERINE--TRNA LIGASE"/>
    <property type="match status" value="1"/>
</dbReference>
<dbReference type="PANTHER" id="PTHR43697">
    <property type="entry name" value="SERYL-TRNA SYNTHETASE"/>
    <property type="match status" value="1"/>
</dbReference>
<feature type="binding site" evidence="12">
    <location>
        <begin position="230"/>
        <end position="232"/>
    </location>
    <ligand>
        <name>L-serine</name>
        <dbReference type="ChEBI" id="CHEBI:33384"/>
    </ligand>
</feature>
<dbReference type="InterPro" id="IPR015866">
    <property type="entry name" value="Ser-tRNA-synth_1_N"/>
</dbReference>
<protein>
    <recommendedName>
        <fullName evidence="12">Serine--tRNA ligase</fullName>
        <ecNumber evidence="12">6.1.1.11</ecNumber>
    </recommendedName>
    <alternativeName>
        <fullName evidence="12">Seryl-tRNA synthetase</fullName>
        <shortName evidence="12">SerRS</shortName>
    </alternativeName>
    <alternativeName>
        <fullName evidence="12">Seryl-tRNA(Ser/Sec) synthetase</fullName>
    </alternativeName>
</protein>
<keyword evidence="18" id="KW-1185">Reference proteome</keyword>
<dbReference type="GO" id="GO:0005524">
    <property type="term" value="F:ATP binding"/>
    <property type="evidence" value="ECO:0007669"/>
    <property type="project" value="UniProtKB-UniRule"/>
</dbReference>
<keyword evidence="9 12" id="KW-0030">Aminoacyl-tRNA synthetase</keyword>
<feature type="binding site" evidence="13">
    <location>
        <position position="381"/>
    </location>
    <ligand>
        <name>L-serine</name>
        <dbReference type="ChEBI" id="CHEBI:33384"/>
    </ligand>
</feature>
<feature type="binding site" evidence="13">
    <location>
        <position position="230"/>
    </location>
    <ligand>
        <name>L-serine</name>
        <dbReference type="ChEBI" id="CHEBI:33384"/>
    </ligand>
</feature>
<evidence type="ECO:0000259" key="16">
    <source>
        <dbReference type="PROSITE" id="PS50862"/>
    </source>
</evidence>
<dbReference type="HAMAP" id="MF_00176">
    <property type="entry name" value="Ser_tRNA_synth_type1"/>
    <property type="match status" value="1"/>
</dbReference>
<dbReference type="InterPro" id="IPR042103">
    <property type="entry name" value="SerRS_1_N_sf"/>
</dbReference>
<keyword evidence="5 12" id="KW-0436">Ligase</keyword>
<evidence type="ECO:0000256" key="15">
    <source>
        <dbReference type="SAM" id="Coils"/>
    </source>
</evidence>
<evidence type="ECO:0000256" key="13">
    <source>
        <dbReference type="PIRSR" id="PIRSR001529-1"/>
    </source>
</evidence>
<feature type="binding site" evidence="12 14">
    <location>
        <begin position="348"/>
        <end position="351"/>
    </location>
    <ligand>
        <name>ATP</name>
        <dbReference type="ChEBI" id="CHEBI:30616"/>
    </ligand>
</feature>
<accession>A0AA96GKY4</accession>
<evidence type="ECO:0000256" key="3">
    <source>
        <dbReference type="ARBA" id="ARBA00010728"/>
    </source>
</evidence>
<evidence type="ECO:0000256" key="2">
    <source>
        <dbReference type="ARBA" id="ARBA00005045"/>
    </source>
</evidence>
<comment type="pathway">
    <text evidence="2 12">Aminoacyl-tRNA biosynthesis; selenocysteinyl-tRNA(Sec) biosynthesis; L-seryl-tRNA(Sec) from L-serine and tRNA(Sec): step 1/1.</text>
</comment>
<evidence type="ECO:0000313" key="18">
    <source>
        <dbReference type="Proteomes" id="UP001302494"/>
    </source>
</evidence>
<dbReference type="PROSITE" id="PS50862">
    <property type="entry name" value="AA_TRNA_LIGASE_II"/>
    <property type="match status" value="1"/>
</dbReference>
<feature type="coiled-coil region" evidence="15">
    <location>
        <begin position="44"/>
        <end position="95"/>
    </location>
</feature>
<keyword evidence="4 12" id="KW-0963">Cytoplasm</keyword>
<dbReference type="RefSeq" id="WP_312747545.1">
    <property type="nucleotide sequence ID" value="NZ_CP116968.1"/>
</dbReference>
<feature type="domain" description="Aminoacyl-transfer RNA synthetases class-II family profile" evidence="16">
    <location>
        <begin position="172"/>
        <end position="408"/>
    </location>
</feature>
<comment type="catalytic activity">
    <reaction evidence="11 12">
        <text>tRNA(Ser) + L-serine + ATP = L-seryl-tRNA(Ser) + AMP + diphosphate + H(+)</text>
        <dbReference type="Rhea" id="RHEA:12292"/>
        <dbReference type="Rhea" id="RHEA-COMP:9669"/>
        <dbReference type="Rhea" id="RHEA-COMP:9703"/>
        <dbReference type="ChEBI" id="CHEBI:15378"/>
        <dbReference type="ChEBI" id="CHEBI:30616"/>
        <dbReference type="ChEBI" id="CHEBI:33019"/>
        <dbReference type="ChEBI" id="CHEBI:33384"/>
        <dbReference type="ChEBI" id="CHEBI:78442"/>
        <dbReference type="ChEBI" id="CHEBI:78533"/>
        <dbReference type="ChEBI" id="CHEBI:456215"/>
        <dbReference type="EC" id="6.1.1.11"/>
    </reaction>
</comment>
<dbReference type="EMBL" id="CP116968">
    <property type="protein sequence ID" value="WNM63158.1"/>
    <property type="molecule type" value="Genomic_DNA"/>
</dbReference>
<dbReference type="CDD" id="cd00770">
    <property type="entry name" value="SerRS_core"/>
    <property type="match status" value="1"/>
</dbReference>
<comment type="subcellular location">
    <subcellularLocation>
        <location evidence="1 12">Cytoplasm</location>
    </subcellularLocation>
</comment>
<sequence length="427" mass="48400">MHDIRILSDQLDSLRSQLGARAGDIPWETVQTLADQRRVLITQTEELRHQLKKGSDQIAELKRNKQPCEDATTALREIRDRIQTMDVELRTTEEQLQDQALRIPNIPHESVPPGKDEHENVEVRQWGTLPEFSFPVKSHQDLGEALGILDFKRATKIAGARFCVSMGLGALLERALANFMLDCHTQVHGYTEVLPPMLVNRPSMTGTGQLPKFAEDLFHLSEEDFFLIPTAEVPVTNLLREEILDAEQLPLRLVAYTSCFRREAGSYGKDTQGLIRMHQFQKVELVNFVRPEDSYDQLERLTQAAESILQKLGLPYRVVALCSGDLGFSAAKTYDLEVWLPSQQRYREISSCSNFDAFQARRANIRFRSKKDKPQFLHTLNGSGLAIGRTVVAILENYQQADGTVHIPEVLQPYMNGVSVIRPVPFP</sequence>
<dbReference type="SUPFAM" id="SSF46589">
    <property type="entry name" value="tRNA-binding arm"/>
    <property type="match status" value="1"/>
</dbReference>
<dbReference type="InterPro" id="IPR045864">
    <property type="entry name" value="aa-tRNA-synth_II/BPL/LPL"/>
</dbReference>
<dbReference type="GO" id="GO:0004828">
    <property type="term" value="F:serine-tRNA ligase activity"/>
    <property type="evidence" value="ECO:0007669"/>
    <property type="project" value="UniProtKB-UniRule"/>
</dbReference>
<comment type="caution">
    <text evidence="12">Lacks conserved residue(s) required for the propagation of feature annotation.</text>
</comment>
<dbReference type="InterPro" id="IPR006195">
    <property type="entry name" value="aa-tRNA-synth_II"/>
</dbReference>
<proteinExistence type="inferred from homology"/>
<comment type="similarity">
    <text evidence="3 12">Belongs to the class-II aminoacyl-tRNA synthetase family. Type-1 seryl-tRNA synthetase subfamily.</text>
</comment>
<comment type="function">
    <text evidence="12">Catalyzes the attachment of serine to tRNA(Ser). Is also able to aminoacylate tRNA(Sec) with serine, to form the misacylated tRNA L-seryl-tRNA(Sec), which will be further converted into selenocysteinyl-tRNA(Sec).</text>
</comment>
<dbReference type="Pfam" id="PF02403">
    <property type="entry name" value="Seryl_tRNA_N"/>
    <property type="match status" value="1"/>
</dbReference>
<feature type="binding site" evidence="12">
    <location>
        <position position="383"/>
    </location>
    <ligand>
        <name>L-serine</name>
        <dbReference type="ChEBI" id="CHEBI:33384"/>
    </ligand>
</feature>
<dbReference type="InterPro" id="IPR010978">
    <property type="entry name" value="tRNA-bd_arm"/>
</dbReference>
<evidence type="ECO:0000256" key="5">
    <source>
        <dbReference type="ARBA" id="ARBA00022598"/>
    </source>
</evidence>
<evidence type="ECO:0000256" key="10">
    <source>
        <dbReference type="ARBA" id="ARBA00047929"/>
    </source>
</evidence>
<dbReference type="Pfam" id="PF00587">
    <property type="entry name" value="tRNA-synt_2b"/>
    <property type="match status" value="1"/>
</dbReference>
<dbReference type="Proteomes" id="UP001302494">
    <property type="component" value="Chromosome"/>
</dbReference>
<dbReference type="PRINTS" id="PR00981">
    <property type="entry name" value="TRNASYNTHSER"/>
</dbReference>
<dbReference type="Gene3D" id="1.10.287.40">
    <property type="entry name" value="Serine-tRNA synthetase, tRNA binding domain"/>
    <property type="match status" value="1"/>
</dbReference>
<dbReference type="PIRSF" id="PIRSF001529">
    <property type="entry name" value="Ser-tRNA-synth_IIa"/>
    <property type="match status" value="1"/>
</dbReference>
<feature type="binding site" evidence="12 14">
    <location>
        <begin position="261"/>
        <end position="263"/>
    </location>
    <ligand>
        <name>ATP</name>
        <dbReference type="ChEBI" id="CHEBI:30616"/>
    </ligand>
</feature>
<comment type="catalytic activity">
    <reaction evidence="10 12">
        <text>tRNA(Sec) + L-serine + ATP = L-seryl-tRNA(Sec) + AMP + diphosphate + H(+)</text>
        <dbReference type="Rhea" id="RHEA:42580"/>
        <dbReference type="Rhea" id="RHEA-COMP:9742"/>
        <dbReference type="Rhea" id="RHEA-COMP:10128"/>
        <dbReference type="ChEBI" id="CHEBI:15378"/>
        <dbReference type="ChEBI" id="CHEBI:30616"/>
        <dbReference type="ChEBI" id="CHEBI:33019"/>
        <dbReference type="ChEBI" id="CHEBI:33384"/>
        <dbReference type="ChEBI" id="CHEBI:78442"/>
        <dbReference type="ChEBI" id="CHEBI:78533"/>
        <dbReference type="ChEBI" id="CHEBI:456215"/>
        <dbReference type="EC" id="6.1.1.11"/>
    </reaction>
</comment>
<dbReference type="SUPFAM" id="SSF55681">
    <property type="entry name" value="Class II aaRS and biotin synthetases"/>
    <property type="match status" value="1"/>
</dbReference>
<evidence type="ECO:0000256" key="12">
    <source>
        <dbReference type="HAMAP-Rule" id="MF_00176"/>
    </source>
</evidence>
<evidence type="ECO:0000256" key="14">
    <source>
        <dbReference type="PIRSR" id="PIRSR001529-2"/>
    </source>
</evidence>
<comment type="domain">
    <text evidence="12">Consists of two distinct domains, a catalytic core and a N-terminal extension that is involved in tRNA binding.</text>
</comment>
<dbReference type="GO" id="GO:0016260">
    <property type="term" value="P:selenocysteine biosynthetic process"/>
    <property type="evidence" value="ECO:0007669"/>
    <property type="project" value="UniProtKB-UniRule"/>
</dbReference>
<keyword evidence="15" id="KW-0175">Coiled coil</keyword>
<keyword evidence="6 12" id="KW-0547">Nucleotide-binding</keyword>
<evidence type="ECO:0000256" key="7">
    <source>
        <dbReference type="ARBA" id="ARBA00022840"/>
    </source>
</evidence>
<dbReference type="AlphaFoldDB" id="A0AA96GKY4"/>
<dbReference type="InterPro" id="IPR002317">
    <property type="entry name" value="Ser-tRNA-ligase_type_1"/>
</dbReference>
<dbReference type="GO" id="GO:0006434">
    <property type="term" value="P:seryl-tRNA aminoacylation"/>
    <property type="evidence" value="ECO:0007669"/>
    <property type="project" value="UniProtKB-UniRule"/>
</dbReference>
<dbReference type="InterPro" id="IPR033729">
    <property type="entry name" value="SerRS_core"/>
</dbReference>
<evidence type="ECO:0000256" key="11">
    <source>
        <dbReference type="ARBA" id="ARBA00048823"/>
    </source>
</evidence>
<dbReference type="GO" id="GO:0005737">
    <property type="term" value="C:cytoplasm"/>
    <property type="evidence" value="ECO:0007669"/>
    <property type="project" value="UniProtKB-SubCell"/>
</dbReference>
<evidence type="ECO:0000256" key="6">
    <source>
        <dbReference type="ARBA" id="ARBA00022741"/>
    </source>
</evidence>
<keyword evidence="8 12" id="KW-0648">Protein biosynthesis</keyword>
<dbReference type="InterPro" id="IPR002314">
    <property type="entry name" value="aa-tRNA-synt_IIb"/>
</dbReference>